<dbReference type="GO" id="GO:0006004">
    <property type="term" value="P:fucose metabolic process"/>
    <property type="evidence" value="ECO:0007669"/>
    <property type="project" value="InterPro"/>
</dbReference>
<organism evidence="8 9">
    <name type="scientific">Phenylobacterium montanum</name>
    <dbReference type="NCBI Taxonomy" id="2823693"/>
    <lineage>
        <taxon>Bacteria</taxon>
        <taxon>Pseudomonadati</taxon>
        <taxon>Pseudomonadota</taxon>
        <taxon>Alphaproteobacteria</taxon>
        <taxon>Caulobacterales</taxon>
        <taxon>Caulobacteraceae</taxon>
        <taxon>Phenylobacterium</taxon>
    </lineage>
</organism>
<dbReference type="InterPro" id="IPR000933">
    <property type="entry name" value="Glyco_hydro_29"/>
</dbReference>
<dbReference type="GO" id="GO:0016139">
    <property type="term" value="P:glycoside catabolic process"/>
    <property type="evidence" value="ECO:0007669"/>
    <property type="project" value="TreeGrafter"/>
</dbReference>
<comment type="function">
    <text evidence="1">Alpha-L-fucosidase is responsible for hydrolyzing the alpha-1,6-linked fucose joined to the reducing-end N-acetylglucosamine of the carbohydrate moieties of glycoproteins.</text>
</comment>
<evidence type="ECO:0000256" key="5">
    <source>
        <dbReference type="ARBA" id="ARBA00022801"/>
    </source>
</evidence>
<gene>
    <name evidence="8" type="ORF">KCG34_16815</name>
</gene>
<dbReference type="PIRSF" id="PIRSF001092">
    <property type="entry name" value="Alpha-L-fucosidase"/>
    <property type="match status" value="1"/>
</dbReference>
<dbReference type="RefSeq" id="WP_211936782.1">
    <property type="nucleotide sequence ID" value="NZ_CP073078.1"/>
</dbReference>
<evidence type="ECO:0000256" key="2">
    <source>
        <dbReference type="ARBA" id="ARBA00007951"/>
    </source>
</evidence>
<sequence length="488" mass="53932">MGPWAPTLESLNARPLPAWYDQAKFGIFIHWGLWAIPAFAARLGSISDAFKTDYDRAVAMTPYTEWYANAIKVPGTPSAEFHAKTYGAAPYEAFREPFIEGLKAWDPAAWAESFRNAGALYVVLVTKHHDGFCLWPSGVRNPKQTGWSTTRDIVGELAAAVRAQGMRFGVYYSGGIDWTFNRRPILTLADFMGSLPGGRYPAYAEAQTRELIERYEPSVLWNDIAWPTDQARLNALFADYYNAVPEGVVNDRWRAADLASLALRLKPARRALDARIKKRMLESPDAVQGIIPPPVPHSDFRTPEYARFPDIQAKKWEATRGMSHSFGFNRNDTEDDYASSETLISDFIDGVAKNGNLLLNVGPMADGTIPEPQARRLKAFGDWLGAHGEAIYGSQPWVRAEAVTDQGMPVRFTVKSGDLYLTLLGRPTGERILIRDLTLAGEVRRLDSGAPVRLVQAGPDLALDFARPLDGAFAPVMRIRGAVASGLG</sequence>
<dbReference type="GO" id="GO:0005764">
    <property type="term" value="C:lysosome"/>
    <property type="evidence" value="ECO:0007669"/>
    <property type="project" value="TreeGrafter"/>
</dbReference>
<evidence type="ECO:0000313" key="8">
    <source>
        <dbReference type="EMBL" id="QUD86729.1"/>
    </source>
</evidence>
<dbReference type="Pfam" id="PF01120">
    <property type="entry name" value="Alpha_L_fucos"/>
    <property type="match status" value="1"/>
</dbReference>
<dbReference type="SMART" id="SM00812">
    <property type="entry name" value="Alpha_L_fucos"/>
    <property type="match status" value="1"/>
</dbReference>
<evidence type="ECO:0000256" key="3">
    <source>
        <dbReference type="ARBA" id="ARBA00012662"/>
    </source>
</evidence>
<evidence type="ECO:0000313" key="9">
    <source>
        <dbReference type="Proteomes" id="UP000676409"/>
    </source>
</evidence>
<dbReference type="InterPro" id="IPR013780">
    <property type="entry name" value="Glyco_hydro_b"/>
</dbReference>
<dbReference type="PRINTS" id="PR00741">
    <property type="entry name" value="GLHYDRLASE29"/>
</dbReference>
<name>A0A975ITQ8_9CAUL</name>
<dbReference type="GO" id="GO:0004560">
    <property type="term" value="F:alpha-L-fucosidase activity"/>
    <property type="evidence" value="ECO:0007669"/>
    <property type="project" value="InterPro"/>
</dbReference>
<keyword evidence="9" id="KW-1185">Reference proteome</keyword>
<dbReference type="AlphaFoldDB" id="A0A975ITQ8"/>
<protein>
    <recommendedName>
        <fullName evidence="3">alpha-L-fucosidase</fullName>
        <ecNumber evidence="3">3.2.1.51</ecNumber>
    </recommendedName>
</protein>
<dbReference type="InterPro" id="IPR017853">
    <property type="entry name" value="GH"/>
</dbReference>
<dbReference type="InterPro" id="IPR016286">
    <property type="entry name" value="FUC_metazoa-typ"/>
</dbReference>
<evidence type="ECO:0000256" key="1">
    <source>
        <dbReference type="ARBA" id="ARBA00004071"/>
    </source>
</evidence>
<proteinExistence type="inferred from homology"/>
<evidence type="ECO:0000259" key="7">
    <source>
        <dbReference type="Pfam" id="PF01120"/>
    </source>
</evidence>
<dbReference type="Gene3D" id="3.20.20.80">
    <property type="entry name" value="Glycosidases"/>
    <property type="match status" value="1"/>
</dbReference>
<dbReference type="PANTHER" id="PTHR10030">
    <property type="entry name" value="ALPHA-L-FUCOSIDASE"/>
    <property type="match status" value="1"/>
</dbReference>
<dbReference type="EC" id="3.2.1.51" evidence="3"/>
<evidence type="ECO:0000256" key="6">
    <source>
        <dbReference type="ARBA" id="ARBA00023295"/>
    </source>
</evidence>
<keyword evidence="6" id="KW-0326">Glycosidase</keyword>
<reference evidence="8" key="1">
    <citation type="submission" date="2021-04" db="EMBL/GenBank/DDBJ databases">
        <title>The complete genome sequence of Caulobacter sp. S6.</title>
        <authorList>
            <person name="Tang Y."/>
            <person name="Ouyang W."/>
            <person name="Liu Q."/>
            <person name="Huang B."/>
            <person name="Guo Z."/>
            <person name="Lei P."/>
        </authorList>
    </citation>
    <scope>NUCLEOTIDE SEQUENCE</scope>
    <source>
        <strain evidence="8">S6</strain>
    </source>
</reference>
<evidence type="ECO:0000256" key="4">
    <source>
        <dbReference type="ARBA" id="ARBA00022729"/>
    </source>
</evidence>
<dbReference type="Gene3D" id="2.60.40.1180">
    <property type="entry name" value="Golgi alpha-mannosidase II"/>
    <property type="match status" value="1"/>
</dbReference>
<comment type="similarity">
    <text evidence="2">Belongs to the glycosyl hydrolase 29 family.</text>
</comment>
<feature type="domain" description="Glycoside hydrolase family 29 N-terminal" evidence="7">
    <location>
        <begin position="5"/>
        <end position="389"/>
    </location>
</feature>
<dbReference type="InterPro" id="IPR057739">
    <property type="entry name" value="Glyco_hydro_29_N"/>
</dbReference>
<dbReference type="KEGG" id="caul:KCG34_16815"/>
<dbReference type="SUPFAM" id="SSF51011">
    <property type="entry name" value="Glycosyl hydrolase domain"/>
    <property type="match status" value="1"/>
</dbReference>
<dbReference type="SUPFAM" id="SSF51445">
    <property type="entry name" value="(Trans)glycosidases"/>
    <property type="match status" value="1"/>
</dbReference>
<keyword evidence="4" id="KW-0732">Signal</keyword>
<dbReference type="Proteomes" id="UP000676409">
    <property type="component" value="Chromosome"/>
</dbReference>
<dbReference type="EMBL" id="CP073078">
    <property type="protein sequence ID" value="QUD86729.1"/>
    <property type="molecule type" value="Genomic_DNA"/>
</dbReference>
<dbReference type="PANTHER" id="PTHR10030:SF37">
    <property type="entry name" value="ALPHA-L-FUCOSIDASE-RELATED"/>
    <property type="match status" value="1"/>
</dbReference>
<accession>A0A975ITQ8</accession>
<keyword evidence="5" id="KW-0378">Hydrolase</keyword>